<dbReference type="EMBL" id="JAPUFD010000002">
    <property type="protein sequence ID" value="MDI1485947.1"/>
    <property type="molecule type" value="Genomic_DNA"/>
</dbReference>
<organism evidence="2 3">
    <name type="scientific">Ramalina farinacea</name>
    <dbReference type="NCBI Taxonomy" id="258253"/>
    <lineage>
        <taxon>Eukaryota</taxon>
        <taxon>Fungi</taxon>
        <taxon>Dikarya</taxon>
        <taxon>Ascomycota</taxon>
        <taxon>Pezizomycotina</taxon>
        <taxon>Lecanoromycetes</taxon>
        <taxon>OSLEUM clade</taxon>
        <taxon>Lecanoromycetidae</taxon>
        <taxon>Lecanorales</taxon>
        <taxon>Lecanorineae</taxon>
        <taxon>Ramalinaceae</taxon>
        <taxon>Ramalina</taxon>
    </lineage>
</organism>
<feature type="compositionally biased region" description="Polar residues" evidence="1">
    <location>
        <begin position="1"/>
        <end position="10"/>
    </location>
</feature>
<name>A0AA43QHV5_9LECA</name>
<feature type="region of interest" description="Disordered" evidence="1">
    <location>
        <begin position="1"/>
        <end position="53"/>
    </location>
</feature>
<comment type="caution">
    <text evidence="2">The sequence shown here is derived from an EMBL/GenBank/DDBJ whole genome shotgun (WGS) entry which is preliminary data.</text>
</comment>
<accession>A0AA43QHV5</accession>
<evidence type="ECO:0000313" key="3">
    <source>
        <dbReference type="Proteomes" id="UP001161017"/>
    </source>
</evidence>
<protein>
    <submittedName>
        <fullName evidence="2">Uncharacterized protein</fullName>
    </submittedName>
</protein>
<proteinExistence type="predicted"/>
<feature type="compositionally biased region" description="Basic residues" evidence="1">
    <location>
        <begin position="42"/>
        <end position="53"/>
    </location>
</feature>
<sequence>MSEYTLNNLADQHKLDQDLTRERNQKKKWALGETDATEDHPKKRPIKPLTAKRRLATQRAYLAKPKSAAQLTCISRKHAARDTNSASDSSAEEDVVDASAAAAPDAGYTYSFDAPTGPSKGSQILGQALAKAVERFETKATEKLVKSEYEVVAHDKEEEHADYSTDDDFEIV</sequence>
<evidence type="ECO:0000313" key="2">
    <source>
        <dbReference type="EMBL" id="MDI1485947.1"/>
    </source>
</evidence>
<dbReference type="Proteomes" id="UP001161017">
    <property type="component" value="Unassembled WGS sequence"/>
</dbReference>
<evidence type="ECO:0000256" key="1">
    <source>
        <dbReference type="SAM" id="MobiDB-lite"/>
    </source>
</evidence>
<keyword evidence="3" id="KW-1185">Reference proteome</keyword>
<feature type="region of interest" description="Disordered" evidence="1">
    <location>
        <begin position="77"/>
        <end position="98"/>
    </location>
</feature>
<reference evidence="2" key="1">
    <citation type="journal article" date="2023" name="Genome Biol. Evol.">
        <title>First Whole Genome Sequence and Flow Cytometry Genome Size Data for the Lichen-Forming Fungus Ramalina farinacea (Ascomycota).</title>
        <authorList>
            <person name="Llewellyn T."/>
            <person name="Mian S."/>
            <person name="Hill R."/>
            <person name="Leitch I.J."/>
            <person name="Gaya E."/>
        </authorList>
    </citation>
    <scope>NUCLEOTIDE SEQUENCE</scope>
    <source>
        <strain evidence="2">LIQ254RAFAR</strain>
    </source>
</reference>
<feature type="compositionally biased region" description="Basic and acidic residues" evidence="1">
    <location>
        <begin position="11"/>
        <end position="23"/>
    </location>
</feature>
<gene>
    <name evidence="2" type="ORF">OHK93_004136</name>
</gene>
<dbReference type="AlphaFoldDB" id="A0AA43QHV5"/>